<keyword evidence="3" id="KW-1185">Reference proteome</keyword>
<dbReference type="AlphaFoldDB" id="A0AAD2DNH3"/>
<proteinExistence type="predicted"/>
<sequence>MPGNSFINVPDGWPSNNHVPGGIDGPGHQSSRSSIRVAISIACIVGALTDGRDVKLGRFKGRSLFRFHSSTEPPPTSLSFSNDHLLTTNSRSLSGQMESGTEIIENVSSKGVAIAVASTKIQQPVALDVYLPDQLAGELFFVDASLAFTAELSRDPAETQ</sequence>
<dbReference type="EMBL" id="OU503038">
    <property type="protein sequence ID" value="CAI9758260.1"/>
    <property type="molecule type" value="Genomic_DNA"/>
</dbReference>
<evidence type="ECO:0000256" key="1">
    <source>
        <dbReference type="SAM" id="MobiDB-lite"/>
    </source>
</evidence>
<evidence type="ECO:0000313" key="2">
    <source>
        <dbReference type="EMBL" id="CAI9758260.1"/>
    </source>
</evidence>
<organism evidence="2 3">
    <name type="scientific">Fraxinus pennsylvanica</name>
    <dbReference type="NCBI Taxonomy" id="56036"/>
    <lineage>
        <taxon>Eukaryota</taxon>
        <taxon>Viridiplantae</taxon>
        <taxon>Streptophyta</taxon>
        <taxon>Embryophyta</taxon>
        <taxon>Tracheophyta</taxon>
        <taxon>Spermatophyta</taxon>
        <taxon>Magnoliopsida</taxon>
        <taxon>eudicotyledons</taxon>
        <taxon>Gunneridae</taxon>
        <taxon>Pentapetalae</taxon>
        <taxon>asterids</taxon>
        <taxon>lamiids</taxon>
        <taxon>Lamiales</taxon>
        <taxon>Oleaceae</taxon>
        <taxon>Oleeae</taxon>
        <taxon>Fraxinus</taxon>
    </lineage>
</organism>
<protein>
    <submittedName>
        <fullName evidence="2">Uncharacterized protein</fullName>
    </submittedName>
</protein>
<feature type="region of interest" description="Disordered" evidence="1">
    <location>
        <begin position="1"/>
        <end position="31"/>
    </location>
</feature>
<name>A0AAD2DNH3_9LAMI</name>
<gene>
    <name evidence="2" type="ORF">FPE_LOCUS5690</name>
</gene>
<dbReference type="Proteomes" id="UP000834106">
    <property type="component" value="Chromosome 3"/>
</dbReference>
<accession>A0AAD2DNH3</accession>
<evidence type="ECO:0000313" key="3">
    <source>
        <dbReference type="Proteomes" id="UP000834106"/>
    </source>
</evidence>
<reference evidence="2" key="1">
    <citation type="submission" date="2023-05" db="EMBL/GenBank/DDBJ databases">
        <authorList>
            <person name="Huff M."/>
        </authorList>
    </citation>
    <scope>NUCLEOTIDE SEQUENCE</scope>
</reference>